<dbReference type="SUPFAM" id="SSF51045">
    <property type="entry name" value="WW domain"/>
    <property type="match status" value="1"/>
</dbReference>
<evidence type="ECO:0000313" key="3">
    <source>
        <dbReference type="EMBL" id="GMI16576.1"/>
    </source>
</evidence>
<evidence type="ECO:0000259" key="2">
    <source>
        <dbReference type="PROSITE" id="PS50020"/>
    </source>
</evidence>
<feature type="compositionally biased region" description="Polar residues" evidence="1">
    <location>
        <begin position="82"/>
        <end position="91"/>
    </location>
</feature>
<sequence>MITLTRTHEEHERKKFSFKIKSSFLCSFGGSKNSKKKVTTAADKRQLSFRKNSSIQSSFGGNEDVWFEHVCEDGEENERQTYYHQPSTGETTWERPGEGESTEKAKAGQEGEDPEVVRSRTFTASEVKDEAFALALL</sequence>
<dbReference type="CDD" id="cd00201">
    <property type="entry name" value="WW"/>
    <property type="match status" value="1"/>
</dbReference>
<dbReference type="Proteomes" id="UP001165122">
    <property type="component" value="Unassembled WGS sequence"/>
</dbReference>
<comment type="caution">
    <text evidence="3">The sequence shown here is derived from an EMBL/GenBank/DDBJ whole genome shotgun (WGS) entry which is preliminary data.</text>
</comment>
<evidence type="ECO:0000256" key="1">
    <source>
        <dbReference type="SAM" id="MobiDB-lite"/>
    </source>
</evidence>
<feature type="compositionally biased region" description="Basic and acidic residues" evidence="1">
    <location>
        <begin position="92"/>
        <end position="109"/>
    </location>
</feature>
<dbReference type="PROSITE" id="PS50020">
    <property type="entry name" value="WW_DOMAIN_2"/>
    <property type="match status" value="1"/>
</dbReference>
<dbReference type="Gene3D" id="2.20.70.10">
    <property type="match status" value="1"/>
</dbReference>
<protein>
    <recommendedName>
        <fullName evidence="2">WW domain-containing protein</fullName>
    </recommendedName>
</protein>
<dbReference type="AlphaFoldDB" id="A0A9W7FR62"/>
<feature type="region of interest" description="Disordered" evidence="1">
    <location>
        <begin position="77"/>
        <end position="122"/>
    </location>
</feature>
<dbReference type="OrthoDB" id="63972at2759"/>
<organism evidence="3 4">
    <name type="scientific">Triparma laevis f. longispina</name>
    <dbReference type="NCBI Taxonomy" id="1714387"/>
    <lineage>
        <taxon>Eukaryota</taxon>
        <taxon>Sar</taxon>
        <taxon>Stramenopiles</taxon>
        <taxon>Ochrophyta</taxon>
        <taxon>Bolidophyceae</taxon>
        <taxon>Parmales</taxon>
        <taxon>Triparmaceae</taxon>
        <taxon>Triparma</taxon>
    </lineage>
</organism>
<gene>
    <name evidence="3" type="ORF">TrLO_g9772</name>
</gene>
<dbReference type="InterPro" id="IPR036020">
    <property type="entry name" value="WW_dom_sf"/>
</dbReference>
<reference evidence="4" key="1">
    <citation type="journal article" date="2023" name="Commun. Biol.">
        <title>Genome analysis of Parmales, the sister group of diatoms, reveals the evolutionary specialization of diatoms from phago-mixotrophs to photoautotrophs.</title>
        <authorList>
            <person name="Ban H."/>
            <person name="Sato S."/>
            <person name="Yoshikawa S."/>
            <person name="Yamada K."/>
            <person name="Nakamura Y."/>
            <person name="Ichinomiya M."/>
            <person name="Sato N."/>
            <person name="Blanc-Mathieu R."/>
            <person name="Endo H."/>
            <person name="Kuwata A."/>
            <person name="Ogata H."/>
        </authorList>
    </citation>
    <scope>NUCLEOTIDE SEQUENCE [LARGE SCALE GENOMIC DNA]</scope>
    <source>
        <strain evidence="4">NIES 3700</strain>
    </source>
</reference>
<keyword evidence="4" id="KW-1185">Reference proteome</keyword>
<proteinExistence type="predicted"/>
<evidence type="ECO:0000313" key="4">
    <source>
        <dbReference type="Proteomes" id="UP001165122"/>
    </source>
</evidence>
<accession>A0A9W7FR62</accession>
<name>A0A9W7FR62_9STRA</name>
<feature type="domain" description="WW" evidence="2">
    <location>
        <begin position="66"/>
        <end position="98"/>
    </location>
</feature>
<dbReference type="InterPro" id="IPR001202">
    <property type="entry name" value="WW_dom"/>
</dbReference>
<dbReference type="EMBL" id="BRXW01000256">
    <property type="protein sequence ID" value="GMI16576.1"/>
    <property type="molecule type" value="Genomic_DNA"/>
</dbReference>